<accession>A0ABW5MHM7</accession>
<evidence type="ECO:0000313" key="2">
    <source>
        <dbReference type="EMBL" id="MFD2582670.1"/>
    </source>
</evidence>
<dbReference type="RefSeq" id="WP_379077981.1">
    <property type="nucleotide sequence ID" value="NZ_JBHULL010000008.1"/>
</dbReference>
<dbReference type="Pfam" id="PF12712">
    <property type="entry name" value="DUF3805"/>
    <property type="match status" value="1"/>
</dbReference>
<sequence length="147" mass="17191">MNNNNCISRDGWFSFTLADGWAEYDDDSTYAFWNETEASWTGNFRITAFQWPNVTDPNEDKADQYITTEILENAGAQKIKLGNYNCAHYKKESQQDRDNQVIYYWITGKQNDIFICTFSIDKKQETMPINERELISVQKMIASIKII</sequence>
<comment type="caution">
    <text evidence="2">The sequence shown here is derived from an EMBL/GenBank/DDBJ whole genome shotgun (WGS) entry which is preliminary data.</text>
</comment>
<dbReference type="Gene3D" id="3.40.1000.10">
    <property type="entry name" value="Mog1/PsbP, alpha/beta/alpha sandwich"/>
    <property type="match status" value="1"/>
</dbReference>
<keyword evidence="3" id="KW-1185">Reference proteome</keyword>
<dbReference type="EMBL" id="JBHULL010000008">
    <property type="protein sequence ID" value="MFD2582670.1"/>
    <property type="molecule type" value="Genomic_DNA"/>
</dbReference>
<proteinExistence type="predicted"/>
<evidence type="ECO:0000259" key="1">
    <source>
        <dbReference type="Pfam" id="PF12712"/>
    </source>
</evidence>
<gene>
    <name evidence="2" type="ORF">ACFSR6_09235</name>
</gene>
<feature type="domain" description="DUF3805" evidence="1">
    <location>
        <begin position="6"/>
        <end position="131"/>
    </location>
</feature>
<protein>
    <submittedName>
        <fullName evidence="2">DUF3805 domain-containing protein</fullName>
    </submittedName>
</protein>
<dbReference type="Proteomes" id="UP001597461">
    <property type="component" value="Unassembled WGS sequence"/>
</dbReference>
<name>A0ABW5MHM7_9SPHI</name>
<organism evidence="2 3">
    <name type="scientific">Pedobacter vanadiisoli</name>
    <dbReference type="NCBI Taxonomy" id="1761975"/>
    <lineage>
        <taxon>Bacteria</taxon>
        <taxon>Pseudomonadati</taxon>
        <taxon>Bacteroidota</taxon>
        <taxon>Sphingobacteriia</taxon>
        <taxon>Sphingobacteriales</taxon>
        <taxon>Sphingobacteriaceae</taxon>
        <taxon>Pedobacter</taxon>
    </lineage>
</organism>
<dbReference type="InterPro" id="IPR024315">
    <property type="entry name" value="DUF3805"/>
</dbReference>
<reference evidence="3" key="1">
    <citation type="journal article" date="2019" name="Int. J. Syst. Evol. Microbiol.">
        <title>The Global Catalogue of Microorganisms (GCM) 10K type strain sequencing project: providing services to taxonomists for standard genome sequencing and annotation.</title>
        <authorList>
            <consortium name="The Broad Institute Genomics Platform"/>
            <consortium name="The Broad Institute Genome Sequencing Center for Infectious Disease"/>
            <person name="Wu L."/>
            <person name="Ma J."/>
        </authorList>
    </citation>
    <scope>NUCLEOTIDE SEQUENCE [LARGE SCALE GENOMIC DNA]</scope>
    <source>
        <strain evidence="3">KCTC 42866</strain>
    </source>
</reference>
<evidence type="ECO:0000313" key="3">
    <source>
        <dbReference type="Proteomes" id="UP001597461"/>
    </source>
</evidence>